<gene>
    <name evidence="2" type="ORF">UFOVP104_47</name>
    <name evidence="3" type="ORF">UFOVP271_27</name>
</gene>
<evidence type="ECO:0000313" key="3">
    <source>
        <dbReference type="EMBL" id="CAB4134185.1"/>
    </source>
</evidence>
<accession>A0A6J5L9Q1</accession>
<evidence type="ECO:0000256" key="1">
    <source>
        <dbReference type="SAM" id="MobiDB-lite"/>
    </source>
</evidence>
<evidence type="ECO:0000313" key="2">
    <source>
        <dbReference type="EMBL" id="CAB4128539.1"/>
    </source>
</evidence>
<organism evidence="2">
    <name type="scientific">uncultured Caudovirales phage</name>
    <dbReference type="NCBI Taxonomy" id="2100421"/>
    <lineage>
        <taxon>Viruses</taxon>
        <taxon>Duplodnaviria</taxon>
        <taxon>Heunggongvirae</taxon>
        <taxon>Uroviricota</taxon>
        <taxon>Caudoviricetes</taxon>
        <taxon>Peduoviridae</taxon>
        <taxon>Maltschvirus</taxon>
        <taxon>Maltschvirus maltsch</taxon>
    </lineage>
</organism>
<name>A0A6J5L9Q1_9CAUD</name>
<sequence length="267" mass="30884">MTIEEVFKNKDLIIAQKKNAIKHSDNIFNSIEVTTKLEVKKDGVNIEVQDPTILRVKLVINTTNLIDSHMDCHIPNLWSKSLSESKTLYLLQEHEMEFESIISDSIKDELKAYTKTMLFSELGYNYKGSTEALIFDTQIKQEMNPFMFDLYKKGRVYNHSVGMRYVKLFLCINSNEAEYSSEKENWDKYYQYVANKDVADEKGFFWAVTEAKVIEGSAVVKGSNECTPVMEIEIEKDIEAVENTSKIENEPSNDTQKEKQSINVNFY</sequence>
<protein>
    <submittedName>
        <fullName evidence="2">Uncharacterized protein</fullName>
    </submittedName>
</protein>
<reference evidence="2" key="1">
    <citation type="submission" date="2020-04" db="EMBL/GenBank/DDBJ databases">
        <authorList>
            <person name="Chiriac C."/>
            <person name="Salcher M."/>
            <person name="Ghai R."/>
            <person name="Kavagutti S V."/>
        </authorList>
    </citation>
    <scope>NUCLEOTIDE SEQUENCE</scope>
</reference>
<dbReference type="EMBL" id="LR796281">
    <property type="protein sequence ID" value="CAB4134185.1"/>
    <property type="molecule type" value="Genomic_DNA"/>
</dbReference>
<feature type="compositionally biased region" description="Basic and acidic residues" evidence="1">
    <location>
        <begin position="243"/>
        <end position="260"/>
    </location>
</feature>
<proteinExistence type="predicted"/>
<dbReference type="EMBL" id="LR796219">
    <property type="protein sequence ID" value="CAB4128539.1"/>
    <property type="molecule type" value="Genomic_DNA"/>
</dbReference>
<feature type="region of interest" description="Disordered" evidence="1">
    <location>
        <begin position="243"/>
        <end position="267"/>
    </location>
</feature>